<sequence>MASFQTGLNAIHEGLRSMYEVPSVGLFRVGENIEKNIPLIKDISIANNERELDATSATLVTEHSSKIIADFDTAELDILLTNAAFLTDRAQDVELRLRC</sequence>
<keyword evidence="2" id="KW-1185">Reference proteome</keyword>
<dbReference type="EMBL" id="JAHDYR010000007">
    <property type="protein sequence ID" value="KAG9396236.1"/>
    <property type="molecule type" value="Genomic_DNA"/>
</dbReference>
<proteinExistence type="predicted"/>
<evidence type="ECO:0000313" key="2">
    <source>
        <dbReference type="Proteomes" id="UP000717585"/>
    </source>
</evidence>
<comment type="caution">
    <text evidence="1">The sequence shown here is derived from an EMBL/GenBank/DDBJ whole genome shotgun (WGS) entry which is preliminary data.</text>
</comment>
<dbReference type="AlphaFoldDB" id="A0A8J6E400"/>
<organism evidence="1 2">
    <name type="scientific">Carpediemonas membranifera</name>
    <dbReference type="NCBI Taxonomy" id="201153"/>
    <lineage>
        <taxon>Eukaryota</taxon>
        <taxon>Metamonada</taxon>
        <taxon>Carpediemonas-like organisms</taxon>
        <taxon>Carpediemonas</taxon>
    </lineage>
</organism>
<evidence type="ECO:0000313" key="1">
    <source>
        <dbReference type="EMBL" id="KAG9396236.1"/>
    </source>
</evidence>
<name>A0A8J6E400_9EUKA</name>
<protein>
    <submittedName>
        <fullName evidence="1">Uncharacterized protein</fullName>
    </submittedName>
</protein>
<dbReference type="Proteomes" id="UP000717585">
    <property type="component" value="Unassembled WGS sequence"/>
</dbReference>
<reference evidence="1" key="1">
    <citation type="submission" date="2021-05" db="EMBL/GenBank/DDBJ databases">
        <title>A free-living protist that lacks canonical eukaryotic 1 DNA replication and segregation systems.</title>
        <authorList>
            <person name="Salas-Leiva D.E."/>
            <person name="Tromer E.C."/>
            <person name="Curtis B.A."/>
            <person name="Jerlstrom-Hultqvist J."/>
            <person name="Kolisko M."/>
            <person name="Yi Z."/>
            <person name="Salas-Leiva J.S."/>
            <person name="Gallot-Lavallee L."/>
            <person name="Kops G.J.P.L."/>
            <person name="Archibald J.M."/>
            <person name="Simpson A.G.B."/>
            <person name="Roger A.J."/>
        </authorList>
    </citation>
    <scope>NUCLEOTIDE SEQUENCE</scope>
    <source>
        <strain evidence="1">BICM</strain>
    </source>
</reference>
<gene>
    <name evidence="1" type="ORF">J8273_2588</name>
</gene>
<accession>A0A8J6E400</accession>